<proteinExistence type="predicted"/>
<organism evidence="1 2">
    <name type="scientific">Tectimicrobiota bacterium</name>
    <dbReference type="NCBI Taxonomy" id="2528274"/>
    <lineage>
        <taxon>Bacteria</taxon>
        <taxon>Pseudomonadati</taxon>
        <taxon>Nitrospinota/Tectimicrobiota group</taxon>
        <taxon>Candidatus Tectimicrobiota</taxon>
    </lineage>
</organism>
<name>A0A933GNC2_UNCTE</name>
<dbReference type="AlphaFoldDB" id="A0A933GNC2"/>
<evidence type="ECO:0000313" key="2">
    <source>
        <dbReference type="Proteomes" id="UP000772181"/>
    </source>
</evidence>
<accession>A0A933GNC2</accession>
<gene>
    <name evidence="1" type="ORF">HY730_04890</name>
</gene>
<evidence type="ECO:0008006" key="3">
    <source>
        <dbReference type="Google" id="ProtNLM"/>
    </source>
</evidence>
<dbReference type="EMBL" id="JACQWF010000225">
    <property type="protein sequence ID" value="MBI4595700.1"/>
    <property type="molecule type" value="Genomic_DNA"/>
</dbReference>
<evidence type="ECO:0000313" key="1">
    <source>
        <dbReference type="EMBL" id="MBI4595700.1"/>
    </source>
</evidence>
<reference evidence="1" key="1">
    <citation type="submission" date="2020-07" db="EMBL/GenBank/DDBJ databases">
        <title>Huge and variable diversity of episymbiotic CPR bacteria and DPANN archaea in groundwater ecosystems.</title>
        <authorList>
            <person name="He C.Y."/>
            <person name="Keren R."/>
            <person name="Whittaker M."/>
            <person name="Farag I.F."/>
            <person name="Doudna J."/>
            <person name="Cate J.H.D."/>
            <person name="Banfield J.F."/>
        </authorList>
    </citation>
    <scope>NUCLEOTIDE SEQUENCE</scope>
    <source>
        <strain evidence="1">NC_groundwater_1482_Ag_S-0.65um_47_24</strain>
    </source>
</reference>
<dbReference type="Gene3D" id="3.10.20.860">
    <property type="match status" value="1"/>
</dbReference>
<sequence>MKCIYCGMKMEWGTTTLTLNVLKEPIPITDIPCLICTCGEVYLPLKIQAQIGRFAEVALSVEEEEESEEMATMTI</sequence>
<comment type="caution">
    <text evidence="1">The sequence shown here is derived from an EMBL/GenBank/DDBJ whole genome shotgun (WGS) entry which is preliminary data.</text>
</comment>
<protein>
    <recommendedName>
        <fullName evidence="3">YgiT-type zinc finger protein</fullName>
    </recommendedName>
</protein>
<dbReference type="Proteomes" id="UP000772181">
    <property type="component" value="Unassembled WGS sequence"/>
</dbReference>